<comment type="caution">
    <text evidence="1">The sequence shown here is derived from an EMBL/GenBank/DDBJ whole genome shotgun (WGS) entry which is preliminary data.</text>
</comment>
<keyword evidence="2" id="KW-1185">Reference proteome</keyword>
<protein>
    <submittedName>
        <fullName evidence="1">Uncharacterized protein</fullName>
    </submittedName>
</protein>
<organism evidence="1 2">
    <name type="scientific">Clarias magur</name>
    <name type="common">Asian catfish</name>
    <name type="synonym">Macropteronotus magur</name>
    <dbReference type="NCBI Taxonomy" id="1594786"/>
    <lineage>
        <taxon>Eukaryota</taxon>
        <taxon>Metazoa</taxon>
        <taxon>Chordata</taxon>
        <taxon>Craniata</taxon>
        <taxon>Vertebrata</taxon>
        <taxon>Euteleostomi</taxon>
        <taxon>Actinopterygii</taxon>
        <taxon>Neopterygii</taxon>
        <taxon>Teleostei</taxon>
        <taxon>Ostariophysi</taxon>
        <taxon>Siluriformes</taxon>
        <taxon>Clariidae</taxon>
        <taxon>Clarias</taxon>
    </lineage>
</organism>
<gene>
    <name evidence="1" type="ORF">DAT39_018007</name>
</gene>
<evidence type="ECO:0000313" key="2">
    <source>
        <dbReference type="Proteomes" id="UP000727407"/>
    </source>
</evidence>
<accession>A0A8J4WVF3</accession>
<reference evidence="1" key="1">
    <citation type="submission" date="2020-07" db="EMBL/GenBank/DDBJ databases">
        <title>Clarias magur genome sequencing, assembly and annotation.</title>
        <authorList>
            <person name="Kushwaha B."/>
            <person name="Kumar R."/>
            <person name="Das P."/>
            <person name="Joshi C.G."/>
            <person name="Kumar D."/>
            <person name="Nagpure N.S."/>
            <person name="Pandey M."/>
            <person name="Agarwal S."/>
            <person name="Srivastava S."/>
            <person name="Singh M."/>
            <person name="Sahoo L."/>
            <person name="Jayasankar P."/>
            <person name="Meher P.K."/>
            <person name="Koringa P.G."/>
            <person name="Iquebal M.A."/>
            <person name="Das S.P."/>
            <person name="Bit A."/>
            <person name="Patnaik S."/>
            <person name="Patel N."/>
            <person name="Shah T.M."/>
            <person name="Hinsu A."/>
            <person name="Jena J.K."/>
        </authorList>
    </citation>
    <scope>NUCLEOTIDE SEQUENCE</scope>
    <source>
        <strain evidence="1">CIFAMagur01</strain>
        <tissue evidence="1">Testis</tissue>
    </source>
</reference>
<dbReference type="AlphaFoldDB" id="A0A8J4WVF3"/>
<dbReference type="Proteomes" id="UP000727407">
    <property type="component" value="Unassembled WGS sequence"/>
</dbReference>
<feature type="non-terminal residue" evidence="1">
    <location>
        <position position="1"/>
    </location>
</feature>
<dbReference type="EMBL" id="QNUK01000512">
    <property type="protein sequence ID" value="KAF5892291.1"/>
    <property type="molecule type" value="Genomic_DNA"/>
</dbReference>
<proteinExistence type="predicted"/>
<name>A0A8J4WVF3_CLAMG</name>
<evidence type="ECO:0000313" key="1">
    <source>
        <dbReference type="EMBL" id="KAF5892291.1"/>
    </source>
</evidence>
<sequence>SGFVPDIMSARIGAHGFMNAASSFLSSGGSAWSAELTMRDRALSKPRFYSTFICS</sequence>